<keyword evidence="4" id="KW-1003">Cell membrane</keyword>
<keyword evidence="3" id="KW-0813">Transport</keyword>
<feature type="transmembrane region" description="Helical" evidence="8">
    <location>
        <begin position="259"/>
        <end position="282"/>
    </location>
</feature>
<evidence type="ECO:0000313" key="9">
    <source>
        <dbReference type="EMBL" id="QMV65727.1"/>
    </source>
</evidence>
<feature type="transmembrane region" description="Helical" evidence="8">
    <location>
        <begin position="113"/>
        <end position="134"/>
    </location>
</feature>
<feature type="transmembrane region" description="Helical" evidence="8">
    <location>
        <begin position="73"/>
        <end position="93"/>
    </location>
</feature>
<dbReference type="AlphaFoldDB" id="A0A7G5DVF2"/>
<comment type="similarity">
    <text evidence="2">Belongs to the BCCT transporter (TC 2.A.15) family.</text>
</comment>
<dbReference type="Pfam" id="PF02028">
    <property type="entry name" value="BCCT"/>
    <property type="match status" value="1"/>
</dbReference>
<evidence type="ECO:0000256" key="2">
    <source>
        <dbReference type="ARBA" id="ARBA00005658"/>
    </source>
</evidence>
<dbReference type="GO" id="GO:0005886">
    <property type="term" value="C:plasma membrane"/>
    <property type="evidence" value="ECO:0007669"/>
    <property type="project" value="UniProtKB-SubCell"/>
</dbReference>
<keyword evidence="7 8" id="KW-0472">Membrane</keyword>
<evidence type="ECO:0000313" key="10">
    <source>
        <dbReference type="Proteomes" id="UP000515276"/>
    </source>
</evidence>
<feature type="transmembrane region" description="Helical" evidence="8">
    <location>
        <begin position="429"/>
        <end position="462"/>
    </location>
</feature>
<name>A0A7G5DVF2_9PSED</name>
<feature type="transmembrane region" description="Helical" evidence="8">
    <location>
        <begin position="474"/>
        <end position="493"/>
    </location>
</feature>
<dbReference type="PANTHER" id="PTHR30047">
    <property type="entry name" value="HIGH-AFFINITY CHOLINE TRANSPORT PROTEIN-RELATED"/>
    <property type="match status" value="1"/>
</dbReference>
<feature type="transmembrane region" description="Helical" evidence="8">
    <location>
        <begin position="172"/>
        <end position="190"/>
    </location>
</feature>
<gene>
    <name evidence="9" type="ORF">HS968_11990</name>
</gene>
<comment type="subcellular location">
    <subcellularLocation>
        <location evidence="1">Cell membrane</location>
        <topology evidence="1">Multi-pass membrane protein</topology>
    </subcellularLocation>
</comment>
<evidence type="ECO:0000256" key="4">
    <source>
        <dbReference type="ARBA" id="ARBA00022475"/>
    </source>
</evidence>
<evidence type="ECO:0000256" key="7">
    <source>
        <dbReference type="ARBA" id="ARBA00023136"/>
    </source>
</evidence>
<feature type="transmembrane region" description="Helical" evidence="8">
    <location>
        <begin position="499"/>
        <end position="519"/>
    </location>
</feature>
<protein>
    <submittedName>
        <fullName evidence="9">BCCT family transporter</fullName>
    </submittedName>
</protein>
<evidence type="ECO:0000256" key="5">
    <source>
        <dbReference type="ARBA" id="ARBA00022692"/>
    </source>
</evidence>
<evidence type="ECO:0000256" key="8">
    <source>
        <dbReference type="SAM" id="Phobius"/>
    </source>
</evidence>
<dbReference type="EMBL" id="CP059139">
    <property type="protein sequence ID" value="QMV65727.1"/>
    <property type="molecule type" value="Genomic_DNA"/>
</dbReference>
<evidence type="ECO:0000256" key="1">
    <source>
        <dbReference type="ARBA" id="ARBA00004651"/>
    </source>
</evidence>
<dbReference type="GO" id="GO:0022857">
    <property type="term" value="F:transmembrane transporter activity"/>
    <property type="evidence" value="ECO:0007669"/>
    <property type="project" value="InterPro"/>
</dbReference>
<dbReference type="NCBIfam" id="TIGR00842">
    <property type="entry name" value="bcct"/>
    <property type="match status" value="1"/>
</dbReference>
<keyword evidence="5 8" id="KW-0812">Transmembrane</keyword>
<reference evidence="9 10" key="1">
    <citation type="journal article" date="2020" name="G3 (Bethesda)">
        <title>CeMbio - The Caenorhabditis elegans Microbiome Resource.</title>
        <authorList>
            <person name="Dirksen P."/>
            <person name="Assie A."/>
            <person name="Zimmermann J."/>
            <person name="Zhang F."/>
            <person name="Tietje A.M."/>
            <person name="Marsh S.A."/>
            <person name="Felix M.A."/>
            <person name="Shapira M."/>
            <person name="Kaleta C."/>
            <person name="Schulenburg H."/>
            <person name="Samuel B."/>
        </authorList>
    </citation>
    <scope>NUCLEOTIDE SEQUENCE [LARGE SCALE GENOMIC DNA]</scope>
    <source>
        <strain evidence="9 10">MSPm1</strain>
    </source>
</reference>
<accession>A0A7G5DVF2</accession>
<feature type="transmembrane region" description="Helical" evidence="8">
    <location>
        <begin position="28"/>
        <end position="53"/>
    </location>
</feature>
<dbReference type="InterPro" id="IPR000060">
    <property type="entry name" value="BCCT_transptr"/>
</dbReference>
<keyword evidence="10" id="KW-1185">Reference proteome</keyword>
<feature type="transmembrane region" description="Helical" evidence="8">
    <location>
        <begin position="218"/>
        <end position="239"/>
    </location>
</feature>
<organism evidence="9 10">
    <name type="scientific">Pseudomonas berkeleyensis</name>
    <dbReference type="NCBI Taxonomy" id="2726956"/>
    <lineage>
        <taxon>Bacteria</taxon>
        <taxon>Pseudomonadati</taxon>
        <taxon>Pseudomonadota</taxon>
        <taxon>Gammaproteobacteria</taxon>
        <taxon>Pseudomonadales</taxon>
        <taxon>Pseudomonadaceae</taxon>
        <taxon>Pseudomonas</taxon>
    </lineage>
</organism>
<dbReference type="Proteomes" id="UP000515276">
    <property type="component" value="Chromosome"/>
</dbReference>
<feature type="transmembrane region" description="Helical" evidence="8">
    <location>
        <begin position="373"/>
        <end position="391"/>
    </location>
</feature>
<keyword evidence="6 8" id="KW-1133">Transmembrane helix</keyword>
<dbReference type="PANTHER" id="PTHR30047:SF7">
    <property type="entry name" value="HIGH-AFFINITY CHOLINE TRANSPORT PROTEIN"/>
    <property type="match status" value="1"/>
</dbReference>
<feature type="transmembrane region" description="Helical" evidence="8">
    <location>
        <begin position="341"/>
        <end position="361"/>
    </location>
</feature>
<sequence length="543" mass="59010">MPATPHWLHNKNKETPVSVRPNSPLERWFAGVSPTMAIASIAMVFAFVLFTVTNADLANGLYSGAKAWIERSLGWYYVAVVSGVLFFTCWVGLSRFGNLRLGKDDERPEFSNYSWFAMLFSAAVGTGLLFWSIAEPLMHMQGNPFMEMAGVEAGGVEAAQVALRITMFHWGLHGWAIYIIVGLILAYFTYRRGLPLTVRSALYPILGERIHGPIGHAVDLLAIFSTLFGTATTLGLGVSQMNAGLSYMFGWEVSVGTQLLLIAVTSIVATLSAVSGVGRGILWLSHWNIRLSSVLFLFLLLAGPTVFLLGLYATSIGDYLAHFVPMGLWTDPQPERQWQGWWTIFYWGWWLSWGPFVGMFIARISRGRTVRQVVVGGMLSATLGAFLWIVIMGGTGVHLQLSGVDLASVANNDLTMVLYKTIEGLSVEWATMAMAALATLMIASWFVTSADSATLVICTILSMGNPNPPRSYRVIWGIGLGALAAVLLLAGGLQGLQAATIVAALPFSLVLLLICYCLVKAVHEEERAASMNSLEVLAAPGSR</sequence>
<evidence type="ECO:0000256" key="6">
    <source>
        <dbReference type="ARBA" id="ARBA00022989"/>
    </source>
</evidence>
<evidence type="ECO:0000256" key="3">
    <source>
        <dbReference type="ARBA" id="ARBA00022448"/>
    </source>
</evidence>
<proteinExistence type="inferred from homology"/>
<feature type="transmembrane region" description="Helical" evidence="8">
    <location>
        <begin position="294"/>
        <end position="321"/>
    </location>
</feature>